<dbReference type="CDD" id="cd06170">
    <property type="entry name" value="LuxR_C_like"/>
    <property type="match status" value="1"/>
</dbReference>
<evidence type="ECO:0000259" key="4">
    <source>
        <dbReference type="PROSITE" id="PS50043"/>
    </source>
</evidence>
<dbReference type="SUPFAM" id="SSF46894">
    <property type="entry name" value="C-terminal effector domain of the bipartite response regulators"/>
    <property type="match status" value="1"/>
</dbReference>
<dbReference type="SMART" id="SM00421">
    <property type="entry name" value="HTH_LUXR"/>
    <property type="match status" value="1"/>
</dbReference>
<dbReference type="InterPro" id="IPR016032">
    <property type="entry name" value="Sig_transdc_resp-reg_C-effctor"/>
</dbReference>
<keyword evidence="6" id="KW-1185">Reference proteome</keyword>
<accession>A0ABU4HMT4</accession>
<reference evidence="6" key="1">
    <citation type="submission" date="2023-07" db="EMBL/GenBank/DDBJ databases">
        <title>Conexibacter stalactiti sp. nov., isolated from stalactites in a lava cave and emended description of the genus Conexibacter.</title>
        <authorList>
            <person name="Lee S.D."/>
        </authorList>
    </citation>
    <scope>NUCLEOTIDE SEQUENCE [LARGE SCALE GENOMIC DNA]</scope>
    <source>
        <strain evidence="6">KCTC 39840</strain>
    </source>
</reference>
<dbReference type="InterPro" id="IPR036388">
    <property type="entry name" value="WH-like_DNA-bd_sf"/>
</dbReference>
<evidence type="ECO:0000256" key="3">
    <source>
        <dbReference type="ARBA" id="ARBA00023163"/>
    </source>
</evidence>
<keyword evidence="1" id="KW-0805">Transcription regulation</keyword>
<dbReference type="PANTHER" id="PTHR44688">
    <property type="entry name" value="DNA-BINDING TRANSCRIPTIONAL ACTIVATOR DEVR_DOSR"/>
    <property type="match status" value="1"/>
</dbReference>
<dbReference type="PROSITE" id="PS50043">
    <property type="entry name" value="HTH_LUXR_2"/>
    <property type="match status" value="1"/>
</dbReference>
<dbReference type="PROSITE" id="PS00622">
    <property type="entry name" value="HTH_LUXR_1"/>
    <property type="match status" value="1"/>
</dbReference>
<evidence type="ECO:0000313" key="6">
    <source>
        <dbReference type="Proteomes" id="UP001284601"/>
    </source>
</evidence>
<keyword evidence="2" id="KW-0238">DNA-binding</keyword>
<sequence>MSNAVLGTRAATAREAIAALADAGLEPRELVHEVSERVRRVVPYDWGAWATTDPETLLETDAVVEGGSIDCADTITAMRLELAGADVNLFDALDRSGELAASLACATRGDLATSARHRTVLAPRGLNDELRLLARSGDATWGTGALARATDAPEFSHDEIRFVASVATHLGRGLRAALTRAPIAAPAAGGAGMLVLDADGAIEASTADAQHWLARMPSPHGGDYLPPAVELVAEHAQAIARGGHDLRPARLRIQIPGDGWLLVRADVLNGAAGGPPRTAVVLEPAGRAELVPLLHALHGLTERERAVTELLVAGLATDAVADRLAISRHTLRDHVKAIFAKTGVGSRPELTALFGTEAPL</sequence>
<feature type="domain" description="HTH luxR-type" evidence="4">
    <location>
        <begin position="293"/>
        <end position="358"/>
    </location>
</feature>
<keyword evidence="3" id="KW-0804">Transcription</keyword>
<dbReference type="PRINTS" id="PR00038">
    <property type="entry name" value="HTHLUXR"/>
</dbReference>
<proteinExistence type="predicted"/>
<evidence type="ECO:0000313" key="5">
    <source>
        <dbReference type="EMBL" id="MDW5594623.1"/>
    </source>
</evidence>
<gene>
    <name evidence="5" type="ORF">R7226_09765</name>
</gene>
<dbReference type="InterPro" id="IPR000792">
    <property type="entry name" value="Tscrpt_reg_LuxR_C"/>
</dbReference>
<dbReference type="RefSeq" id="WP_318596913.1">
    <property type="nucleotide sequence ID" value="NZ_JAWSTH010000019.1"/>
</dbReference>
<dbReference type="PANTHER" id="PTHR44688:SF16">
    <property type="entry name" value="DNA-BINDING TRANSCRIPTIONAL ACTIVATOR DEVR_DOSR"/>
    <property type="match status" value="1"/>
</dbReference>
<dbReference type="Pfam" id="PF00196">
    <property type="entry name" value="GerE"/>
    <property type="match status" value="1"/>
</dbReference>
<comment type="caution">
    <text evidence="5">The sequence shown here is derived from an EMBL/GenBank/DDBJ whole genome shotgun (WGS) entry which is preliminary data.</text>
</comment>
<dbReference type="EMBL" id="JAWSTH010000019">
    <property type="protein sequence ID" value="MDW5594623.1"/>
    <property type="molecule type" value="Genomic_DNA"/>
</dbReference>
<evidence type="ECO:0000256" key="2">
    <source>
        <dbReference type="ARBA" id="ARBA00023125"/>
    </source>
</evidence>
<dbReference type="Proteomes" id="UP001284601">
    <property type="component" value="Unassembled WGS sequence"/>
</dbReference>
<dbReference type="Gene3D" id="1.10.10.10">
    <property type="entry name" value="Winged helix-like DNA-binding domain superfamily/Winged helix DNA-binding domain"/>
    <property type="match status" value="1"/>
</dbReference>
<name>A0ABU4HMT4_9ACTN</name>
<organism evidence="5 6">
    <name type="scientific">Conexibacter stalactiti</name>
    <dbReference type="NCBI Taxonomy" id="1940611"/>
    <lineage>
        <taxon>Bacteria</taxon>
        <taxon>Bacillati</taxon>
        <taxon>Actinomycetota</taxon>
        <taxon>Thermoleophilia</taxon>
        <taxon>Solirubrobacterales</taxon>
        <taxon>Conexibacteraceae</taxon>
        <taxon>Conexibacter</taxon>
    </lineage>
</organism>
<protein>
    <submittedName>
        <fullName evidence="5">Helix-turn-helix transcriptional regulator</fullName>
    </submittedName>
</protein>
<evidence type="ECO:0000256" key="1">
    <source>
        <dbReference type="ARBA" id="ARBA00023015"/>
    </source>
</evidence>